<keyword evidence="1" id="KW-0472">Membrane</keyword>
<feature type="transmembrane region" description="Helical" evidence="1">
    <location>
        <begin position="311"/>
        <end position="332"/>
    </location>
</feature>
<comment type="caution">
    <text evidence="2">The sequence shown here is derived from an EMBL/GenBank/DDBJ whole genome shotgun (WGS) entry which is preliminary data.</text>
</comment>
<organism evidence="2 3">
    <name type="scientific">Sphingomonas arvum</name>
    <dbReference type="NCBI Taxonomy" id="2992113"/>
    <lineage>
        <taxon>Bacteria</taxon>
        <taxon>Pseudomonadati</taxon>
        <taxon>Pseudomonadota</taxon>
        <taxon>Alphaproteobacteria</taxon>
        <taxon>Sphingomonadales</taxon>
        <taxon>Sphingomonadaceae</taxon>
        <taxon>Sphingomonas</taxon>
    </lineage>
</organism>
<evidence type="ECO:0000313" key="3">
    <source>
        <dbReference type="Proteomes" id="UP001526246"/>
    </source>
</evidence>
<keyword evidence="1" id="KW-0812">Transmembrane</keyword>
<reference evidence="2 3" key="1">
    <citation type="submission" date="2022-10" db="EMBL/GenBank/DDBJ databases">
        <title>Sphingomonas sp.</title>
        <authorList>
            <person name="Jin C."/>
        </authorList>
    </citation>
    <scope>NUCLEOTIDE SEQUENCE [LARGE SCALE GENOMIC DNA]</scope>
    <source>
        <strain evidence="2 3">BN140010</strain>
    </source>
</reference>
<keyword evidence="1" id="KW-1133">Transmembrane helix</keyword>
<dbReference type="Pfam" id="PF06123">
    <property type="entry name" value="CreD"/>
    <property type="match status" value="1"/>
</dbReference>
<name>A0ABT3JBG9_9SPHN</name>
<dbReference type="Proteomes" id="UP001526246">
    <property type="component" value="Unassembled WGS sequence"/>
</dbReference>
<evidence type="ECO:0000256" key="1">
    <source>
        <dbReference type="SAM" id="Phobius"/>
    </source>
</evidence>
<dbReference type="NCBIfam" id="NF008712">
    <property type="entry name" value="PRK11715.1-1"/>
    <property type="match status" value="1"/>
</dbReference>
<dbReference type="InterPro" id="IPR010364">
    <property type="entry name" value="Uncharacterised_IM_CreD"/>
</dbReference>
<gene>
    <name evidence="2" type="primary">creD</name>
    <name evidence="2" type="ORF">OMW55_00890</name>
</gene>
<protein>
    <submittedName>
        <fullName evidence="2">Cell envelope integrity protein CreD</fullName>
    </submittedName>
</protein>
<dbReference type="PANTHER" id="PTHR30092:SF0">
    <property type="entry name" value="INNER MEMBRANE PROTEIN CRED"/>
    <property type="match status" value="1"/>
</dbReference>
<evidence type="ECO:0000313" key="2">
    <source>
        <dbReference type="EMBL" id="MCW3796366.1"/>
    </source>
</evidence>
<accession>A0ABT3JBG9</accession>
<feature type="transmembrane region" description="Helical" evidence="1">
    <location>
        <begin position="392"/>
        <end position="409"/>
    </location>
</feature>
<proteinExistence type="predicted"/>
<dbReference type="PANTHER" id="PTHR30092">
    <property type="entry name" value="INNER MEMBRANE PROTEIN CRED"/>
    <property type="match status" value="1"/>
</dbReference>
<keyword evidence="3" id="KW-1185">Reference proteome</keyword>
<dbReference type="PIRSF" id="PIRSF004548">
    <property type="entry name" value="CreD"/>
    <property type="match status" value="1"/>
</dbReference>
<feature type="transmembrane region" description="Helical" evidence="1">
    <location>
        <begin position="415"/>
        <end position="434"/>
    </location>
</feature>
<feature type="transmembrane region" description="Helical" evidence="1">
    <location>
        <begin position="12"/>
        <end position="31"/>
    </location>
</feature>
<sequence length="451" mass="47818">MDQPSPTAKLLRALGVAALLSIGIFITWLLISDRHSQSLEARGSIAEGWGGPQVVAGPELSIPFKVTTPGATDGNGRTITGPVVTEKRLVLAPTGVDLTTRIAPERRARSIYEVVVYRADTQGRATFALPADLSRLGVPAGALELNRAELRFGVADPRGLSANPQVRVNGRTLPLGPGGGTSLVATGFYAPIDLTQVDPARFSVDLRFALRGNESFALAPRAGDTAWKLTSPWANPSFTGGFLPEQRSVTKDGFTASYRIGNLALGRSLLFVDGAEPSRPEPTPGGANATAGVSLMQPVDLYSQVDRATKYGFLFIGFTFLAFLLFDIIGGVRVAAIEYLLTGAALVLFFVLLLAFAEVIGFTAAYVVAAGAIAVLNTAYSAAVLRSWRRGLVIGGILLGLYAMLYILLSLEAYSLLIGSLLLFVALAGTMYVTRRLDWTGARREEAAATL</sequence>
<dbReference type="EMBL" id="JAPDOB010000001">
    <property type="protein sequence ID" value="MCW3796366.1"/>
    <property type="molecule type" value="Genomic_DNA"/>
</dbReference>
<dbReference type="RefSeq" id="WP_264880123.1">
    <property type="nucleotide sequence ID" value="NZ_JAPDOB010000001.1"/>
</dbReference>